<evidence type="ECO:0000256" key="2">
    <source>
        <dbReference type="ARBA" id="ARBA00022448"/>
    </source>
</evidence>
<sequence length="341" mass="38229">MLSVNPSLEALKLAASVSLTIALSLAFGWQKPYWAAVVVIILAITPGFDQGIAKGRMRLIGTVFGGFIGLVWVALFSQSELAFLFTILIAGALCAYGYTTKSYGYALKIAFIVASIVFFAGGFDSVHSFSMAVLRIQQTLLGLLVFYWVYRVVDFPRDNNPRSDTPISVTRSDESQQLHLLGIGRAKKFVLITCAVWLAWFWLPMPGGVLFPLLAATLGLTLVEFNSASYRLVFVTLTFWSLFVLFQLVSLLPQLTELWQLAGFFFVNLFVIWRVFSKPEHTMIRLLGAQMLVLLTMGAQNLRPSYDILMPITMLLLVLLLLIIARWVSQLFEWLELKPNH</sequence>
<feature type="transmembrane region" description="Helical" evidence="7">
    <location>
        <begin position="105"/>
        <end position="123"/>
    </location>
</feature>
<dbReference type="GO" id="GO:0022857">
    <property type="term" value="F:transmembrane transporter activity"/>
    <property type="evidence" value="ECO:0007669"/>
    <property type="project" value="InterPro"/>
</dbReference>
<accession>A0AA37W0A4</accession>
<comment type="caution">
    <text evidence="8">The sequence shown here is derived from an EMBL/GenBank/DDBJ whole genome shotgun (WGS) entry which is preliminary data.</text>
</comment>
<dbReference type="PANTHER" id="PTHR30509">
    <property type="entry name" value="P-HYDROXYBENZOIC ACID EFFLUX PUMP SUBUNIT-RELATED"/>
    <property type="match status" value="1"/>
</dbReference>
<feature type="transmembrane region" description="Helical" evidence="7">
    <location>
        <begin position="7"/>
        <end position="27"/>
    </location>
</feature>
<protein>
    <recommendedName>
        <fullName evidence="10">Fusaric acid resistance protein-like</fullName>
    </recommendedName>
</protein>
<keyword evidence="5 7" id="KW-1133">Transmembrane helix</keyword>
<evidence type="ECO:0008006" key="10">
    <source>
        <dbReference type="Google" id="ProtNLM"/>
    </source>
</evidence>
<feature type="transmembrane region" description="Helical" evidence="7">
    <location>
        <begin position="33"/>
        <end position="52"/>
    </location>
</feature>
<dbReference type="PANTHER" id="PTHR30509:SF9">
    <property type="entry name" value="MULTIDRUG RESISTANCE PROTEIN MDTO"/>
    <property type="match status" value="1"/>
</dbReference>
<evidence type="ECO:0000256" key="5">
    <source>
        <dbReference type="ARBA" id="ARBA00022989"/>
    </source>
</evidence>
<organism evidence="8 9">
    <name type="scientific">Paraferrimonas sedimenticola</name>
    <dbReference type="NCBI Taxonomy" id="375674"/>
    <lineage>
        <taxon>Bacteria</taxon>
        <taxon>Pseudomonadati</taxon>
        <taxon>Pseudomonadota</taxon>
        <taxon>Gammaproteobacteria</taxon>
        <taxon>Alteromonadales</taxon>
        <taxon>Ferrimonadaceae</taxon>
        <taxon>Paraferrimonas</taxon>
    </lineage>
</organism>
<evidence type="ECO:0000313" key="8">
    <source>
        <dbReference type="EMBL" id="GLP96145.1"/>
    </source>
</evidence>
<evidence type="ECO:0000256" key="7">
    <source>
        <dbReference type="SAM" id="Phobius"/>
    </source>
</evidence>
<dbReference type="Proteomes" id="UP001161422">
    <property type="component" value="Unassembled WGS sequence"/>
</dbReference>
<feature type="transmembrane region" description="Helical" evidence="7">
    <location>
        <begin position="59"/>
        <end position="75"/>
    </location>
</feature>
<evidence type="ECO:0000313" key="9">
    <source>
        <dbReference type="Proteomes" id="UP001161422"/>
    </source>
</evidence>
<keyword evidence="9" id="KW-1185">Reference proteome</keyword>
<feature type="transmembrane region" description="Helical" evidence="7">
    <location>
        <begin position="308"/>
        <end position="328"/>
    </location>
</feature>
<feature type="transmembrane region" description="Helical" evidence="7">
    <location>
        <begin position="129"/>
        <end position="150"/>
    </location>
</feature>
<evidence type="ECO:0000256" key="3">
    <source>
        <dbReference type="ARBA" id="ARBA00022475"/>
    </source>
</evidence>
<reference evidence="8" key="1">
    <citation type="journal article" date="2014" name="Int. J. Syst. Evol. Microbiol.">
        <title>Complete genome sequence of Corynebacterium casei LMG S-19264T (=DSM 44701T), isolated from a smear-ripened cheese.</title>
        <authorList>
            <consortium name="US DOE Joint Genome Institute (JGI-PGF)"/>
            <person name="Walter F."/>
            <person name="Albersmeier A."/>
            <person name="Kalinowski J."/>
            <person name="Ruckert C."/>
        </authorList>
    </citation>
    <scope>NUCLEOTIDE SEQUENCE</scope>
    <source>
        <strain evidence="8">NBRC 101628</strain>
    </source>
</reference>
<dbReference type="GO" id="GO:0005886">
    <property type="term" value="C:plasma membrane"/>
    <property type="evidence" value="ECO:0007669"/>
    <property type="project" value="UniProtKB-SubCell"/>
</dbReference>
<feature type="transmembrane region" description="Helical" evidence="7">
    <location>
        <begin position="81"/>
        <end position="98"/>
    </location>
</feature>
<dbReference type="RefSeq" id="WP_095505408.1">
    <property type="nucleotide sequence ID" value="NZ_BSNC01000004.1"/>
</dbReference>
<feature type="transmembrane region" description="Helical" evidence="7">
    <location>
        <begin position="258"/>
        <end position="276"/>
    </location>
</feature>
<dbReference type="InterPro" id="IPR006726">
    <property type="entry name" value="PHBA_efflux_AaeB/fusaric-R"/>
</dbReference>
<reference evidence="8" key="2">
    <citation type="submission" date="2023-01" db="EMBL/GenBank/DDBJ databases">
        <title>Draft genome sequence of Paraferrimonas sedimenticola strain NBRC 101628.</title>
        <authorList>
            <person name="Sun Q."/>
            <person name="Mori K."/>
        </authorList>
    </citation>
    <scope>NUCLEOTIDE SEQUENCE</scope>
    <source>
        <strain evidence="8">NBRC 101628</strain>
    </source>
</reference>
<keyword evidence="3" id="KW-1003">Cell membrane</keyword>
<evidence type="ECO:0000256" key="1">
    <source>
        <dbReference type="ARBA" id="ARBA00004651"/>
    </source>
</evidence>
<gene>
    <name evidence="8" type="ORF">GCM10007895_14510</name>
</gene>
<dbReference type="AlphaFoldDB" id="A0AA37W0A4"/>
<keyword evidence="4 7" id="KW-0812">Transmembrane</keyword>
<dbReference type="Pfam" id="PF04632">
    <property type="entry name" value="FUSC"/>
    <property type="match status" value="1"/>
</dbReference>
<keyword evidence="2" id="KW-0813">Transport</keyword>
<feature type="transmembrane region" description="Helical" evidence="7">
    <location>
        <begin position="232"/>
        <end position="252"/>
    </location>
</feature>
<evidence type="ECO:0000256" key="4">
    <source>
        <dbReference type="ARBA" id="ARBA00022692"/>
    </source>
</evidence>
<comment type="subcellular location">
    <subcellularLocation>
        <location evidence="1">Cell membrane</location>
        <topology evidence="1">Multi-pass membrane protein</topology>
    </subcellularLocation>
</comment>
<dbReference type="EMBL" id="BSNC01000004">
    <property type="protein sequence ID" value="GLP96145.1"/>
    <property type="molecule type" value="Genomic_DNA"/>
</dbReference>
<keyword evidence="6 7" id="KW-0472">Membrane</keyword>
<proteinExistence type="predicted"/>
<evidence type="ECO:0000256" key="6">
    <source>
        <dbReference type="ARBA" id="ARBA00023136"/>
    </source>
</evidence>
<name>A0AA37W0A4_9GAMM</name>